<feature type="transmembrane region" description="Helical" evidence="5">
    <location>
        <begin position="126"/>
        <end position="148"/>
    </location>
</feature>
<dbReference type="EMBL" id="NMUQ01000001">
    <property type="protein sequence ID" value="OXM17364.1"/>
    <property type="molecule type" value="Genomic_DNA"/>
</dbReference>
<evidence type="ECO:0000256" key="5">
    <source>
        <dbReference type="SAM" id="Phobius"/>
    </source>
</evidence>
<evidence type="ECO:0000256" key="2">
    <source>
        <dbReference type="ARBA" id="ARBA00022692"/>
    </source>
</evidence>
<dbReference type="InterPro" id="IPR003339">
    <property type="entry name" value="ABC/ECF_trnsptr_transmembrane"/>
</dbReference>
<name>A0A229P5X5_9BACL</name>
<dbReference type="Pfam" id="PF02361">
    <property type="entry name" value="CbiQ"/>
    <property type="match status" value="1"/>
</dbReference>
<reference evidence="6 7" key="1">
    <citation type="submission" date="2017-07" db="EMBL/GenBank/DDBJ databases">
        <title>Paenibacillus herberti R33 genome sequencing and assembly.</title>
        <authorList>
            <person name="Su W."/>
        </authorList>
    </citation>
    <scope>NUCLEOTIDE SEQUENCE [LARGE SCALE GENOMIC DNA]</scope>
    <source>
        <strain evidence="6 7">R33</strain>
    </source>
</reference>
<feature type="transmembrane region" description="Helical" evidence="5">
    <location>
        <begin position="12"/>
        <end position="38"/>
    </location>
</feature>
<keyword evidence="7" id="KW-1185">Reference proteome</keyword>
<dbReference type="RefSeq" id="WP_089524439.1">
    <property type="nucleotide sequence ID" value="NZ_NMUQ01000001.1"/>
</dbReference>
<feature type="transmembrane region" description="Helical" evidence="5">
    <location>
        <begin position="97"/>
        <end position="114"/>
    </location>
</feature>
<comment type="subcellular location">
    <subcellularLocation>
        <location evidence="1">Membrane</location>
        <topology evidence="1">Multi-pass membrane protein</topology>
    </subcellularLocation>
</comment>
<proteinExistence type="predicted"/>
<dbReference type="PANTHER" id="PTHR33514:SF13">
    <property type="entry name" value="PROTEIN ABCI12, CHLOROPLASTIC"/>
    <property type="match status" value="1"/>
</dbReference>
<dbReference type="Proteomes" id="UP000215145">
    <property type="component" value="Unassembled WGS sequence"/>
</dbReference>
<organism evidence="6 7">
    <name type="scientific">Paenibacillus herberti</name>
    <dbReference type="NCBI Taxonomy" id="1619309"/>
    <lineage>
        <taxon>Bacteria</taxon>
        <taxon>Bacillati</taxon>
        <taxon>Bacillota</taxon>
        <taxon>Bacilli</taxon>
        <taxon>Bacillales</taxon>
        <taxon>Paenibacillaceae</taxon>
        <taxon>Paenibacillus</taxon>
    </lineage>
</organism>
<feature type="transmembrane region" description="Helical" evidence="5">
    <location>
        <begin position="261"/>
        <end position="282"/>
    </location>
</feature>
<evidence type="ECO:0000256" key="1">
    <source>
        <dbReference type="ARBA" id="ARBA00004141"/>
    </source>
</evidence>
<protein>
    <submittedName>
        <fullName evidence="6">Cobalt transporter</fullName>
    </submittedName>
</protein>
<comment type="caution">
    <text evidence="6">The sequence shown here is derived from an EMBL/GenBank/DDBJ whole genome shotgun (WGS) entry which is preliminary data.</text>
</comment>
<feature type="transmembrane region" description="Helical" evidence="5">
    <location>
        <begin position="227"/>
        <end position="245"/>
    </location>
</feature>
<feature type="transmembrane region" description="Helical" evidence="5">
    <location>
        <begin position="58"/>
        <end position="85"/>
    </location>
</feature>
<dbReference type="PANTHER" id="PTHR33514">
    <property type="entry name" value="PROTEIN ABCI12, CHLOROPLASTIC"/>
    <property type="match status" value="1"/>
</dbReference>
<sequence>MRRNAFTTFHPIVNFVYFTFVLVFSMAFMHPLFQAISLAGAIGYSILLNGRKAVKFNLLYMLPLLLVMAAFNPIFNHAGVTILFYLPNGNPFTRESILYGIAAACMYVTVIVWFSCFNKVITSDKLMYLFGKIMPAISLILAMTLRFVPRYRHQLSVISQAQRSIGRDLSQGNLIERARNGLRILSILTTWAMENAIETADSMKARGYGLPKRTSFSIYRFERRDQLTLSIMIGLVAIVLTGAALEENTIRYFPSVVMKEYSLFSFVVYGAYFIFCTLPVMFQIVEEVKWKYIVSKI</sequence>
<gene>
    <name evidence="6" type="ORF">CGZ75_12405</name>
</gene>
<accession>A0A229P5X5</accession>
<keyword evidence="2 5" id="KW-0812">Transmembrane</keyword>
<dbReference type="CDD" id="cd16914">
    <property type="entry name" value="EcfT"/>
    <property type="match status" value="1"/>
</dbReference>
<evidence type="ECO:0000256" key="3">
    <source>
        <dbReference type="ARBA" id="ARBA00022989"/>
    </source>
</evidence>
<evidence type="ECO:0000313" key="6">
    <source>
        <dbReference type="EMBL" id="OXM17364.1"/>
    </source>
</evidence>
<dbReference type="OrthoDB" id="2039442at2"/>
<evidence type="ECO:0000313" key="7">
    <source>
        <dbReference type="Proteomes" id="UP000215145"/>
    </source>
</evidence>
<dbReference type="AlphaFoldDB" id="A0A229P5X5"/>
<keyword evidence="4 5" id="KW-0472">Membrane</keyword>
<dbReference type="GO" id="GO:0005886">
    <property type="term" value="C:plasma membrane"/>
    <property type="evidence" value="ECO:0007669"/>
    <property type="project" value="TreeGrafter"/>
</dbReference>
<evidence type="ECO:0000256" key="4">
    <source>
        <dbReference type="ARBA" id="ARBA00023136"/>
    </source>
</evidence>
<keyword evidence="3 5" id="KW-1133">Transmembrane helix</keyword>